<sequence length="262" mass="28666">NKKEIGNNPRLEKAERVKADKLIKQNRVQYLRPNGRAITNKEALKRFGPDALNLESEGVVELPKRSRKEDLLMENNPSSRDDLWNLSNGLSEGDAYYYLGSGAANDTFATVFTPAAPCKVQEVYYQWFSAGNTIAFGADYGNASLVSPNGDCYGIARGEAFHVVEGDTTWVTPIGTPRTTATPNTIEGYVSDWSSDAYLDIGGTFTVGDSTDLTAVDQFVIVAIKGGDTPQPLACSNDALGRSVTYTWFGGPWTDNLWGRYH</sequence>
<reference evidence="1" key="1">
    <citation type="submission" date="2018-05" db="EMBL/GenBank/DDBJ databases">
        <authorList>
            <person name="Lanie J.A."/>
            <person name="Ng W.-L."/>
            <person name="Kazmierczak K.M."/>
            <person name="Andrzejewski T.M."/>
            <person name="Davidsen T.M."/>
            <person name="Wayne K.J."/>
            <person name="Tettelin H."/>
            <person name="Glass J.I."/>
            <person name="Rusch D."/>
            <person name="Podicherti R."/>
            <person name="Tsui H.-C.T."/>
            <person name="Winkler M.E."/>
        </authorList>
    </citation>
    <scope>NUCLEOTIDE SEQUENCE</scope>
</reference>
<proteinExistence type="predicted"/>
<dbReference type="AlphaFoldDB" id="A0A382YM09"/>
<evidence type="ECO:0000313" key="1">
    <source>
        <dbReference type="EMBL" id="SVD84312.1"/>
    </source>
</evidence>
<accession>A0A382YM09</accession>
<feature type="non-terminal residue" evidence="1">
    <location>
        <position position="1"/>
    </location>
</feature>
<gene>
    <name evidence="1" type="ORF">METZ01_LOCUS437166</name>
</gene>
<dbReference type="EMBL" id="UINC01176939">
    <property type="protein sequence ID" value="SVD84312.1"/>
    <property type="molecule type" value="Genomic_DNA"/>
</dbReference>
<feature type="non-terminal residue" evidence="1">
    <location>
        <position position="262"/>
    </location>
</feature>
<organism evidence="1">
    <name type="scientific">marine metagenome</name>
    <dbReference type="NCBI Taxonomy" id="408172"/>
    <lineage>
        <taxon>unclassified sequences</taxon>
        <taxon>metagenomes</taxon>
        <taxon>ecological metagenomes</taxon>
    </lineage>
</organism>
<name>A0A382YM09_9ZZZZ</name>
<protein>
    <submittedName>
        <fullName evidence="1">Uncharacterized protein</fullName>
    </submittedName>
</protein>